<feature type="compositionally biased region" description="Basic and acidic residues" evidence="1">
    <location>
        <begin position="58"/>
        <end position="70"/>
    </location>
</feature>
<organism evidence="2 3">
    <name type="scientific">Malonomonas rubra DSM 5091</name>
    <dbReference type="NCBI Taxonomy" id="1122189"/>
    <lineage>
        <taxon>Bacteria</taxon>
        <taxon>Pseudomonadati</taxon>
        <taxon>Thermodesulfobacteriota</taxon>
        <taxon>Desulfuromonadia</taxon>
        <taxon>Desulfuromonadales</taxon>
        <taxon>Geopsychrobacteraceae</taxon>
        <taxon>Malonomonas</taxon>
    </lineage>
</organism>
<dbReference type="InterPro" id="IPR054686">
    <property type="entry name" value="GSU3473-like"/>
</dbReference>
<accession>A0A1M6ETW4</accession>
<dbReference type="NCBIfam" id="NF045719">
    <property type="entry name" value="GSU3473_fam"/>
    <property type="match status" value="1"/>
</dbReference>
<dbReference type="EMBL" id="FQZT01000003">
    <property type="protein sequence ID" value="SHI88816.1"/>
    <property type="molecule type" value="Genomic_DNA"/>
</dbReference>
<dbReference type="OrthoDB" id="5405882at2"/>
<proteinExistence type="predicted"/>
<reference evidence="2 3" key="1">
    <citation type="submission" date="2016-11" db="EMBL/GenBank/DDBJ databases">
        <authorList>
            <person name="Jaros S."/>
            <person name="Januszkiewicz K."/>
            <person name="Wedrychowicz H."/>
        </authorList>
    </citation>
    <scope>NUCLEOTIDE SEQUENCE [LARGE SCALE GENOMIC DNA]</scope>
    <source>
        <strain evidence="2 3">DSM 5091</strain>
    </source>
</reference>
<feature type="region of interest" description="Disordered" evidence="1">
    <location>
        <begin position="49"/>
        <end position="81"/>
    </location>
</feature>
<protein>
    <submittedName>
        <fullName evidence="2">Uncharacterized protein</fullName>
    </submittedName>
</protein>
<keyword evidence="3" id="KW-1185">Reference proteome</keyword>
<dbReference type="RefSeq" id="WP_072906362.1">
    <property type="nucleotide sequence ID" value="NZ_FQZT01000003.1"/>
</dbReference>
<gene>
    <name evidence="2" type="ORF">SAMN02745165_01029</name>
</gene>
<evidence type="ECO:0000256" key="1">
    <source>
        <dbReference type="SAM" id="MobiDB-lite"/>
    </source>
</evidence>
<dbReference type="AlphaFoldDB" id="A0A1M6ETW4"/>
<name>A0A1M6ETW4_MALRU</name>
<evidence type="ECO:0000313" key="2">
    <source>
        <dbReference type="EMBL" id="SHI88816.1"/>
    </source>
</evidence>
<sequence length="81" mass="9491">MLIPVIYPNGSHDQVKDFYLDFLIREEKIDQFKRSSGWVSIFDHNIRGKKTSSAYNGPERRQSLLDKEETPSNEIEFYPPA</sequence>
<dbReference type="STRING" id="1122189.SAMN02745165_01029"/>
<evidence type="ECO:0000313" key="3">
    <source>
        <dbReference type="Proteomes" id="UP000184171"/>
    </source>
</evidence>
<dbReference type="Proteomes" id="UP000184171">
    <property type="component" value="Unassembled WGS sequence"/>
</dbReference>